<proteinExistence type="predicted"/>
<organism evidence="5 6">
    <name type="scientific">Propionigenium maris DSM 9537</name>
    <dbReference type="NCBI Taxonomy" id="1123000"/>
    <lineage>
        <taxon>Bacteria</taxon>
        <taxon>Fusobacteriati</taxon>
        <taxon>Fusobacteriota</taxon>
        <taxon>Fusobacteriia</taxon>
        <taxon>Fusobacteriales</taxon>
        <taxon>Fusobacteriaceae</taxon>
        <taxon>Propionigenium</taxon>
    </lineage>
</organism>
<dbReference type="SMART" id="SM00740">
    <property type="entry name" value="PASTA"/>
    <property type="match status" value="1"/>
</dbReference>
<evidence type="ECO:0000259" key="4">
    <source>
        <dbReference type="PROSITE" id="PS51178"/>
    </source>
</evidence>
<dbReference type="RefSeq" id="WP_281834530.1">
    <property type="nucleotide sequence ID" value="NZ_BSDY01000005.1"/>
</dbReference>
<keyword evidence="5" id="KW-0132">Cell division</keyword>
<sequence>MTRRSKLRASVAIGAIFLFLISTGLIFWSRDYSKLSITVPLFIFTMMAVRRLKKPQSRLSFNNRLTLFWYVCVFFSLLLIIRLFNIQVVNSARYERRANEQANRINEVVGRRGKIFDSKDRVLAYDENEYDFIINPRIIIKSEKAVEALMEIDKRYQKLLINPSKREIEKLSQAKRGAGYKVVARNMSEETRDAILDHLRKNKIYVGSAIQLKEKTKRNYNDRSLESILGLVAQTKNSEGKRVGIFGVEREYENYLKGRHVKRRSLFTNARDMKLPTSADHLEISANGRDLHLTIDSFLQYILTEEVKRKYDETEAEEAVGIIMDPNSGKILATTAFSRRKGSLRNPIIQNQYEPGSTFKPIIVGAALEDGDITPRDTFDVGDGRLKKYNHTIRESSRHTRGVLTLSEVLEKSSNIGMVHISDKMEDKKFEEYLRKYGLGEQTGVDLPGEVSPYLPPSRRWDGLKKNTMSFGQGIVMTPLQLATAFSAVVNGGKLYKPYVVEKITDENGVVLRRNIPEVREQVISPEVSAQLREILRKVVAEGTGKGGRVEGYDVGGKTGTAQISGPGGYLRGQYLASFVGFLPADNPEYVILTMFKKPQAKIYYNRFGGVVAAPVFSKVANRIINYKEMKPEEVKILDEQTYRGRESEYQPLVEIPDLKGKSVREAMRILSGLDIDIEVEGRGVIKNQLPKKGTSLDNIRKVKLYLE</sequence>
<dbReference type="Proteomes" id="UP001144471">
    <property type="component" value="Unassembled WGS sequence"/>
</dbReference>
<dbReference type="GO" id="GO:0051301">
    <property type="term" value="P:cell division"/>
    <property type="evidence" value="ECO:0007669"/>
    <property type="project" value="UniProtKB-KW"/>
</dbReference>
<dbReference type="Pfam" id="PF00905">
    <property type="entry name" value="Transpeptidase"/>
    <property type="match status" value="1"/>
</dbReference>
<keyword evidence="6" id="KW-1185">Reference proteome</keyword>
<dbReference type="PANTHER" id="PTHR30627">
    <property type="entry name" value="PEPTIDOGLYCAN D,D-TRANSPEPTIDASE"/>
    <property type="match status" value="1"/>
</dbReference>
<evidence type="ECO:0000256" key="3">
    <source>
        <dbReference type="SAM" id="Phobius"/>
    </source>
</evidence>
<dbReference type="Gene3D" id="3.40.710.10">
    <property type="entry name" value="DD-peptidase/beta-lactamase superfamily"/>
    <property type="match status" value="1"/>
</dbReference>
<reference evidence="5" key="1">
    <citation type="submission" date="2022-12" db="EMBL/GenBank/DDBJ databases">
        <title>Reference genome sequencing for broad-spectrum identification of bacterial and archaeal isolates by mass spectrometry.</title>
        <authorList>
            <person name="Sekiguchi Y."/>
            <person name="Tourlousse D.M."/>
        </authorList>
    </citation>
    <scope>NUCLEOTIDE SEQUENCE</scope>
    <source>
        <strain evidence="5">10succ1</strain>
    </source>
</reference>
<dbReference type="InterPro" id="IPR036138">
    <property type="entry name" value="PBP_dimer_sf"/>
</dbReference>
<keyword evidence="3" id="KW-0812">Transmembrane</keyword>
<evidence type="ECO:0000256" key="1">
    <source>
        <dbReference type="ARBA" id="ARBA00004370"/>
    </source>
</evidence>
<dbReference type="InterPro" id="IPR001460">
    <property type="entry name" value="PCN-bd_Tpept"/>
</dbReference>
<dbReference type="PROSITE" id="PS51178">
    <property type="entry name" value="PASTA"/>
    <property type="match status" value="1"/>
</dbReference>
<keyword evidence="2 3" id="KW-0472">Membrane</keyword>
<dbReference type="AlphaFoldDB" id="A0A9W6GL90"/>
<feature type="transmembrane region" description="Helical" evidence="3">
    <location>
        <begin position="65"/>
        <end position="84"/>
    </location>
</feature>
<dbReference type="GO" id="GO:0071555">
    <property type="term" value="P:cell wall organization"/>
    <property type="evidence" value="ECO:0007669"/>
    <property type="project" value="TreeGrafter"/>
</dbReference>
<keyword evidence="3" id="KW-1133">Transmembrane helix</keyword>
<dbReference type="CDD" id="cd06575">
    <property type="entry name" value="PASTA_Pbp2x-like_2"/>
    <property type="match status" value="1"/>
</dbReference>
<comment type="subcellular location">
    <subcellularLocation>
        <location evidence="1">Membrane</location>
    </subcellularLocation>
</comment>
<keyword evidence="5" id="KW-0131">Cell cycle</keyword>
<dbReference type="Pfam" id="PF03793">
    <property type="entry name" value="PASTA"/>
    <property type="match status" value="1"/>
</dbReference>
<feature type="transmembrane region" description="Helical" evidence="3">
    <location>
        <begin position="7"/>
        <end position="29"/>
    </location>
</feature>
<dbReference type="SUPFAM" id="SSF56601">
    <property type="entry name" value="beta-lactamase/transpeptidase-like"/>
    <property type="match status" value="1"/>
</dbReference>
<dbReference type="InterPro" id="IPR012338">
    <property type="entry name" value="Beta-lactam/transpept-like"/>
</dbReference>
<evidence type="ECO:0000256" key="2">
    <source>
        <dbReference type="ARBA" id="ARBA00023136"/>
    </source>
</evidence>
<protein>
    <submittedName>
        <fullName evidence="5">Cell division protein FtsI</fullName>
    </submittedName>
</protein>
<dbReference type="Pfam" id="PF03717">
    <property type="entry name" value="PBP_dimer"/>
    <property type="match status" value="1"/>
</dbReference>
<comment type="caution">
    <text evidence="5">The sequence shown here is derived from an EMBL/GenBank/DDBJ whole genome shotgun (WGS) entry which is preliminary data.</text>
</comment>
<dbReference type="Gene3D" id="3.30.450.330">
    <property type="match status" value="1"/>
</dbReference>
<feature type="transmembrane region" description="Helical" evidence="3">
    <location>
        <begin position="35"/>
        <end position="53"/>
    </location>
</feature>
<dbReference type="EMBL" id="BSDY01000005">
    <property type="protein sequence ID" value="GLI55806.1"/>
    <property type="molecule type" value="Genomic_DNA"/>
</dbReference>
<dbReference type="InterPro" id="IPR005543">
    <property type="entry name" value="PASTA_dom"/>
</dbReference>
<evidence type="ECO:0000313" key="5">
    <source>
        <dbReference type="EMBL" id="GLI55806.1"/>
    </source>
</evidence>
<evidence type="ECO:0000313" key="6">
    <source>
        <dbReference type="Proteomes" id="UP001144471"/>
    </source>
</evidence>
<dbReference type="Gene3D" id="3.90.1310.10">
    <property type="entry name" value="Penicillin-binding protein 2a (Domain 2)"/>
    <property type="match status" value="1"/>
</dbReference>
<dbReference type="SUPFAM" id="SSF54184">
    <property type="entry name" value="Penicillin-binding protein 2x (pbp-2x), c-terminal domain"/>
    <property type="match status" value="1"/>
</dbReference>
<gene>
    <name evidence="5" type="ORF">PM10SUCC1_13200</name>
</gene>
<dbReference type="InterPro" id="IPR005311">
    <property type="entry name" value="PBP_dimer"/>
</dbReference>
<dbReference type="GO" id="GO:0008658">
    <property type="term" value="F:penicillin binding"/>
    <property type="evidence" value="ECO:0007669"/>
    <property type="project" value="InterPro"/>
</dbReference>
<dbReference type="GO" id="GO:0005886">
    <property type="term" value="C:plasma membrane"/>
    <property type="evidence" value="ECO:0007669"/>
    <property type="project" value="TreeGrafter"/>
</dbReference>
<dbReference type="SUPFAM" id="SSF56519">
    <property type="entry name" value="Penicillin binding protein dimerisation domain"/>
    <property type="match status" value="1"/>
</dbReference>
<accession>A0A9W6GL90</accession>
<feature type="domain" description="PASTA" evidence="4">
    <location>
        <begin position="650"/>
        <end position="708"/>
    </location>
</feature>
<dbReference type="PANTHER" id="PTHR30627:SF1">
    <property type="entry name" value="PEPTIDOGLYCAN D,D-TRANSPEPTIDASE FTSI"/>
    <property type="match status" value="1"/>
</dbReference>
<name>A0A9W6GL90_9FUSO</name>
<dbReference type="InterPro" id="IPR050515">
    <property type="entry name" value="Beta-lactam/transpept"/>
</dbReference>